<reference evidence="3" key="2">
    <citation type="submission" date="2020-09" db="EMBL/GenBank/DDBJ databases">
        <authorList>
            <person name="Sun Q."/>
            <person name="Zhou Y."/>
        </authorList>
    </citation>
    <scope>NUCLEOTIDE SEQUENCE</scope>
    <source>
        <strain evidence="3">CGMCC 1.15371</strain>
    </source>
</reference>
<dbReference type="Pfam" id="PF00326">
    <property type="entry name" value="Peptidase_S9"/>
    <property type="match status" value="1"/>
</dbReference>
<dbReference type="Proteomes" id="UP000628775">
    <property type="component" value="Unassembled WGS sequence"/>
</dbReference>
<proteinExistence type="predicted"/>
<reference evidence="3" key="1">
    <citation type="journal article" date="2014" name="Int. J. Syst. Evol. Microbiol.">
        <title>Complete genome sequence of Corynebacterium casei LMG S-19264T (=DSM 44701T), isolated from a smear-ripened cheese.</title>
        <authorList>
            <consortium name="US DOE Joint Genome Institute (JGI-PGF)"/>
            <person name="Walter F."/>
            <person name="Albersmeier A."/>
            <person name="Kalinowski J."/>
            <person name="Ruckert C."/>
        </authorList>
    </citation>
    <scope>NUCLEOTIDE SEQUENCE</scope>
    <source>
        <strain evidence="3">CGMCC 1.15371</strain>
    </source>
</reference>
<organism evidence="3 4">
    <name type="scientific">Pullulanibacillus camelliae</name>
    <dbReference type="NCBI Taxonomy" id="1707096"/>
    <lineage>
        <taxon>Bacteria</taxon>
        <taxon>Bacillati</taxon>
        <taxon>Bacillota</taxon>
        <taxon>Bacilli</taxon>
        <taxon>Bacillales</taxon>
        <taxon>Sporolactobacillaceae</taxon>
        <taxon>Pullulanibacillus</taxon>
    </lineage>
</organism>
<dbReference type="EMBL" id="BMIR01000001">
    <property type="protein sequence ID" value="GGE26976.1"/>
    <property type="molecule type" value="Genomic_DNA"/>
</dbReference>
<dbReference type="GO" id="GO:0004252">
    <property type="term" value="F:serine-type endopeptidase activity"/>
    <property type="evidence" value="ECO:0007669"/>
    <property type="project" value="TreeGrafter"/>
</dbReference>
<comment type="caution">
    <text evidence="3">The sequence shown here is derived from an EMBL/GenBank/DDBJ whole genome shotgun (WGS) entry which is preliminary data.</text>
</comment>
<dbReference type="SUPFAM" id="SSF82171">
    <property type="entry name" value="DPP6 N-terminal domain-like"/>
    <property type="match status" value="1"/>
</dbReference>
<dbReference type="Gene3D" id="2.120.10.30">
    <property type="entry name" value="TolB, C-terminal domain"/>
    <property type="match status" value="1"/>
</dbReference>
<dbReference type="GO" id="GO:0006508">
    <property type="term" value="P:proteolysis"/>
    <property type="evidence" value="ECO:0007669"/>
    <property type="project" value="InterPro"/>
</dbReference>
<dbReference type="RefSeq" id="WP_188687903.1">
    <property type="nucleotide sequence ID" value="NZ_BMIR01000001.1"/>
</dbReference>
<name>A0A8J2VCY6_9BACL</name>
<dbReference type="InterPro" id="IPR011042">
    <property type="entry name" value="6-blade_b-propeller_TolB-like"/>
</dbReference>
<sequence length="647" mass="74232">MTLKPEAMEKLTLLGRPTINPNNKRWAVFVTSRMSIKQNRYPTQLILFDLESCEGAPLLKEEHGYDYSNPSWSPQGDKLAFIRQKDHHVEMCIYHFPSQGLLTYPLHGKVKEYAWSPKNDRIAFVSRVQDLSQPAYEIKRLRYKLDGEGLTIGYTHIFILDINHGSIMQISSGESDHQCPAFDREGERLAYVQMFSEQDDELKQPYIRQVHLKTNHQSEWFPQLKDISALIFTSDDALLAVGKEMDENSFEFDKLYLIKEHKPAQRLLPDLDGPIKFSVMSDCKRTGANPALKLQGKFVIFTAASKGKQQLYLYDMRRETLTSIPINQNIIAFDVVTCDESSLEVIYLADSFYQPAEFFHAFWDYKEKIKVKGCTSFNKDIFSQTASIRVEHYLYEAPDQIQTEGWHMWAEDQVSRGTVLLMHGGPHAAYGETFFFDFWFLCSQGYHVVFCNPIGSTGYGQAFSSAVIKEWGKKDVEAILGFFDQGVTHFGLPSPHYIMGGSYAGYLVNWIISHNDRFQAAISERAISNLYSKMGNSDLGFVINRTEFGNVDLWTDEPFIMERSPIRYAHQVNTPVLIIHSGEDHRVPIEQGEQWYTALKRLGKKVKFMMYPGSSHAMAATGPPQQRISRLETICSWLESHGEEVRK</sequence>
<gene>
    <name evidence="3" type="primary">yuxL</name>
    <name evidence="3" type="ORF">GCM10011391_01660</name>
</gene>
<evidence type="ECO:0000259" key="2">
    <source>
        <dbReference type="Pfam" id="PF00326"/>
    </source>
</evidence>
<feature type="domain" description="Peptidase S9 prolyl oligopeptidase catalytic" evidence="2">
    <location>
        <begin position="434"/>
        <end position="641"/>
    </location>
</feature>
<dbReference type="Gene3D" id="3.40.50.1820">
    <property type="entry name" value="alpha/beta hydrolase"/>
    <property type="match status" value="1"/>
</dbReference>
<keyword evidence="4" id="KW-1185">Reference proteome</keyword>
<accession>A0A8J2VCY6</accession>
<protein>
    <submittedName>
        <fullName evidence="3">Putative peptidase YuxL</fullName>
    </submittedName>
</protein>
<evidence type="ECO:0000256" key="1">
    <source>
        <dbReference type="ARBA" id="ARBA00022801"/>
    </source>
</evidence>
<evidence type="ECO:0000313" key="3">
    <source>
        <dbReference type="EMBL" id="GGE26976.1"/>
    </source>
</evidence>
<dbReference type="SUPFAM" id="SSF53474">
    <property type="entry name" value="alpha/beta-Hydrolases"/>
    <property type="match status" value="1"/>
</dbReference>
<keyword evidence="1" id="KW-0378">Hydrolase</keyword>
<dbReference type="AlphaFoldDB" id="A0A8J2VCY6"/>
<dbReference type="InterPro" id="IPR001375">
    <property type="entry name" value="Peptidase_S9_cat"/>
</dbReference>
<dbReference type="InterPro" id="IPR029058">
    <property type="entry name" value="AB_hydrolase_fold"/>
</dbReference>
<dbReference type="PANTHER" id="PTHR42776:SF27">
    <property type="entry name" value="DIPEPTIDYL PEPTIDASE FAMILY MEMBER 6"/>
    <property type="match status" value="1"/>
</dbReference>
<evidence type="ECO:0000313" key="4">
    <source>
        <dbReference type="Proteomes" id="UP000628775"/>
    </source>
</evidence>
<dbReference type="PANTHER" id="PTHR42776">
    <property type="entry name" value="SERINE PEPTIDASE S9 FAMILY MEMBER"/>
    <property type="match status" value="1"/>
</dbReference>